<dbReference type="FunFam" id="3.40.50.300:FF:000298">
    <property type="entry name" value="ATP-binding cassette sub-family A member 12"/>
    <property type="match status" value="1"/>
</dbReference>
<dbReference type="PROSITE" id="PS00211">
    <property type="entry name" value="ABC_TRANSPORTER_1"/>
    <property type="match status" value="1"/>
</dbReference>
<evidence type="ECO:0000256" key="5">
    <source>
        <dbReference type="ARBA" id="ARBA00022741"/>
    </source>
</evidence>
<feature type="transmembrane region" description="Helical" evidence="9">
    <location>
        <begin position="1116"/>
        <end position="1137"/>
    </location>
</feature>
<dbReference type="FunCoup" id="A0A1V9WY30">
    <property type="interactions" value="271"/>
</dbReference>
<feature type="transmembrane region" description="Helical" evidence="9">
    <location>
        <begin position="257"/>
        <end position="285"/>
    </location>
</feature>
<dbReference type="PROSITE" id="PS50893">
    <property type="entry name" value="ABC_TRANSPORTER_2"/>
    <property type="match status" value="1"/>
</dbReference>
<feature type="transmembrane region" description="Helical" evidence="9">
    <location>
        <begin position="1277"/>
        <end position="1296"/>
    </location>
</feature>
<keyword evidence="12" id="KW-1185">Reference proteome</keyword>
<keyword evidence="6 11" id="KW-0067">ATP-binding</keyword>
<dbReference type="Pfam" id="PF12698">
    <property type="entry name" value="ABC2_membrane_3"/>
    <property type="match status" value="2"/>
</dbReference>
<keyword evidence="3 9" id="KW-0812">Transmembrane</keyword>
<evidence type="ECO:0000256" key="2">
    <source>
        <dbReference type="ARBA" id="ARBA00022448"/>
    </source>
</evidence>
<feature type="transmembrane region" description="Helical" evidence="9">
    <location>
        <begin position="327"/>
        <end position="346"/>
    </location>
</feature>
<dbReference type="CDD" id="cd03263">
    <property type="entry name" value="ABC_subfamily_A"/>
    <property type="match status" value="1"/>
</dbReference>
<evidence type="ECO:0000256" key="7">
    <source>
        <dbReference type="ARBA" id="ARBA00022989"/>
    </source>
</evidence>
<dbReference type="EMBL" id="MNPL01033537">
    <property type="protein sequence ID" value="OQR66154.1"/>
    <property type="molecule type" value="Genomic_DNA"/>
</dbReference>
<protein>
    <submittedName>
        <fullName evidence="11">ATP-binding cassette sub-family A member 1-like</fullName>
    </submittedName>
</protein>
<feature type="transmembrane region" description="Helical" evidence="9">
    <location>
        <begin position="1076"/>
        <end position="1104"/>
    </location>
</feature>
<keyword evidence="8 9" id="KW-0472">Membrane</keyword>
<evidence type="ECO:0000256" key="1">
    <source>
        <dbReference type="ARBA" id="ARBA00004141"/>
    </source>
</evidence>
<dbReference type="PANTHER" id="PTHR19229">
    <property type="entry name" value="ATP-BINDING CASSETTE TRANSPORTER SUBFAMILY A ABCA"/>
    <property type="match status" value="1"/>
</dbReference>
<comment type="subcellular location">
    <subcellularLocation>
        <location evidence="1">Membrane</location>
        <topology evidence="1">Multi-pass membrane protein</topology>
    </subcellularLocation>
</comment>
<evidence type="ECO:0000313" key="11">
    <source>
        <dbReference type="EMBL" id="OQR66154.1"/>
    </source>
</evidence>
<dbReference type="InterPro" id="IPR026082">
    <property type="entry name" value="ABCA"/>
</dbReference>
<dbReference type="OrthoDB" id="6512918at2759"/>
<gene>
    <name evidence="11" type="ORF">BIW11_14342</name>
</gene>
<dbReference type="GO" id="GO:0140359">
    <property type="term" value="F:ABC-type transporter activity"/>
    <property type="evidence" value="ECO:0007669"/>
    <property type="project" value="InterPro"/>
</dbReference>
<feature type="transmembrane region" description="Helical" evidence="9">
    <location>
        <begin position="864"/>
        <end position="884"/>
    </location>
</feature>
<dbReference type="Gene3D" id="3.40.50.300">
    <property type="entry name" value="P-loop containing nucleotide triphosphate hydrolases"/>
    <property type="match status" value="2"/>
</dbReference>
<dbReference type="GO" id="GO:0016887">
    <property type="term" value="F:ATP hydrolysis activity"/>
    <property type="evidence" value="ECO:0007669"/>
    <property type="project" value="InterPro"/>
</dbReference>
<dbReference type="Pfam" id="PF23321">
    <property type="entry name" value="R1_ABCA1"/>
    <property type="match status" value="1"/>
</dbReference>
<evidence type="ECO:0000313" key="12">
    <source>
        <dbReference type="Proteomes" id="UP000192247"/>
    </source>
</evidence>
<dbReference type="Proteomes" id="UP000192247">
    <property type="component" value="Unassembled WGS sequence"/>
</dbReference>
<keyword evidence="5" id="KW-0547">Nucleotide-binding</keyword>
<feature type="transmembrane region" description="Helical" evidence="9">
    <location>
        <begin position="1190"/>
        <end position="1207"/>
    </location>
</feature>
<feature type="transmembrane region" description="Helical" evidence="9">
    <location>
        <begin position="297"/>
        <end position="321"/>
    </location>
</feature>
<reference evidence="11 12" key="1">
    <citation type="journal article" date="2017" name="Gigascience">
        <title>Draft genome of the honey bee ectoparasitic mite, Tropilaelaps mercedesae, is shaped by the parasitic life history.</title>
        <authorList>
            <person name="Dong X."/>
            <person name="Armstrong S.D."/>
            <person name="Xia D."/>
            <person name="Makepeace B.L."/>
            <person name="Darby A.C."/>
            <person name="Kadowaki T."/>
        </authorList>
    </citation>
    <scope>NUCLEOTIDE SEQUENCE [LARGE SCALE GENOMIC DNA]</scope>
    <source>
        <strain evidence="11">Wuxi-XJTLU</strain>
    </source>
</reference>
<evidence type="ECO:0000256" key="3">
    <source>
        <dbReference type="ARBA" id="ARBA00022692"/>
    </source>
</evidence>
<dbReference type="InParanoid" id="A0A1V9WY30"/>
<dbReference type="GO" id="GO:0005524">
    <property type="term" value="F:ATP binding"/>
    <property type="evidence" value="ECO:0007669"/>
    <property type="project" value="UniProtKB-KW"/>
</dbReference>
<comment type="caution">
    <text evidence="11">The sequence shown here is derived from an EMBL/GenBank/DDBJ whole genome shotgun (WGS) entry which is preliminary data.</text>
</comment>
<keyword evidence="4" id="KW-0677">Repeat</keyword>
<name>A0A1V9WY30_9ACAR</name>
<dbReference type="GO" id="GO:0016020">
    <property type="term" value="C:membrane"/>
    <property type="evidence" value="ECO:0007669"/>
    <property type="project" value="UniProtKB-SubCell"/>
</dbReference>
<keyword evidence="2" id="KW-0813">Transport</keyword>
<feature type="domain" description="ABC transporter" evidence="10">
    <location>
        <begin position="482"/>
        <end position="709"/>
    </location>
</feature>
<proteinExistence type="predicted"/>
<dbReference type="InterPro" id="IPR056264">
    <property type="entry name" value="R2_ABCA1-4-like"/>
</dbReference>
<evidence type="ECO:0000256" key="9">
    <source>
        <dbReference type="SAM" id="Phobius"/>
    </source>
</evidence>
<dbReference type="SUPFAM" id="SSF52540">
    <property type="entry name" value="P-loop containing nucleoside triphosphate hydrolases"/>
    <property type="match status" value="2"/>
</dbReference>
<feature type="transmembrane region" description="Helical" evidence="9">
    <location>
        <begin position="216"/>
        <end position="237"/>
    </location>
</feature>
<feature type="transmembrane region" description="Helical" evidence="9">
    <location>
        <begin position="1149"/>
        <end position="1170"/>
    </location>
</feature>
<dbReference type="GO" id="GO:0005319">
    <property type="term" value="F:lipid transporter activity"/>
    <property type="evidence" value="ECO:0007669"/>
    <property type="project" value="TreeGrafter"/>
</dbReference>
<accession>A0A1V9WY30</accession>
<dbReference type="PANTHER" id="PTHR19229:SF250">
    <property type="entry name" value="ABC TRANSPORTER DOMAIN-CONTAINING PROTEIN-RELATED"/>
    <property type="match status" value="1"/>
</dbReference>
<organism evidence="11 12">
    <name type="scientific">Tropilaelaps mercedesae</name>
    <dbReference type="NCBI Taxonomy" id="418985"/>
    <lineage>
        <taxon>Eukaryota</taxon>
        <taxon>Metazoa</taxon>
        <taxon>Ecdysozoa</taxon>
        <taxon>Arthropoda</taxon>
        <taxon>Chelicerata</taxon>
        <taxon>Arachnida</taxon>
        <taxon>Acari</taxon>
        <taxon>Parasitiformes</taxon>
        <taxon>Mesostigmata</taxon>
        <taxon>Gamasina</taxon>
        <taxon>Dermanyssoidea</taxon>
        <taxon>Laelapidae</taxon>
        <taxon>Tropilaelaps</taxon>
    </lineage>
</organism>
<dbReference type="InterPro" id="IPR017871">
    <property type="entry name" value="ABC_transporter-like_CS"/>
</dbReference>
<evidence type="ECO:0000259" key="10">
    <source>
        <dbReference type="PROSITE" id="PS50893"/>
    </source>
</evidence>
<feature type="transmembrane region" description="Helical" evidence="9">
    <location>
        <begin position="410"/>
        <end position="432"/>
    </location>
</feature>
<dbReference type="SMART" id="SM00382">
    <property type="entry name" value="AAA"/>
    <property type="match status" value="2"/>
</dbReference>
<dbReference type="InterPro" id="IPR013525">
    <property type="entry name" value="ABC2_TM"/>
</dbReference>
<evidence type="ECO:0000256" key="8">
    <source>
        <dbReference type="ARBA" id="ARBA00023136"/>
    </source>
</evidence>
<evidence type="ECO:0000256" key="6">
    <source>
        <dbReference type="ARBA" id="ARBA00022840"/>
    </source>
</evidence>
<feature type="transmembrane region" description="Helical" evidence="9">
    <location>
        <begin position="24"/>
        <end position="44"/>
    </location>
</feature>
<dbReference type="InterPro" id="IPR003439">
    <property type="entry name" value="ABC_transporter-like_ATP-bd"/>
</dbReference>
<keyword evidence="7 9" id="KW-1133">Transmembrane helix</keyword>
<evidence type="ECO:0000256" key="4">
    <source>
        <dbReference type="ARBA" id="ARBA00022737"/>
    </source>
</evidence>
<dbReference type="Pfam" id="PF00005">
    <property type="entry name" value="ABC_tran"/>
    <property type="match status" value="2"/>
</dbReference>
<dbReference type="InterPro" id="IPR027417">
    <property type="entry name" value="P-loop_NTPase"/>
</dbReference>
<sequence length="1638" mass="185210">MDYWRQLWAFFYKDFYIRKIKRHYIFAAFEVIVPAALLGLLVYLRYRSTDGTYPEWRGPNEYPSSALEVVFTHKGDKLAFAPNTNYTRSLAQHLDQKSSHRFELESYESWAELSNEIRLSNRTWVALNLERVTATKLDYLLSIDAPFQYSTKKYSQENAPRNVTFVERHTLYPLIWHVFEHFSWYYHQQNIKPPTIQPQPTGRYLHDLSFDKLARFLAQFLLFSYVIFVGVYPMQIIQEKSSRIRELLRMMGQPELVYWHGIFLTGLASMIFIAVMAVSLFVIPITGYALLARSNPVVVLVVLLTFSVAVILQLILISVLFNGPTMGAMVSILFWFLPLTLCTVLLDNKDSNTYMHTAAAVKLLTAMLPPCGCYWAFKLIGFWESANIGLQFSNLNQYAAPGDNITMLDLLLTFVGSSVLLSCLIFYLDAVLPWQYGIPKEPLFLFRKSYWIATTDKSKNLAPRAQDPSIFEPAPACADPVLSIEGVTKVFGREKVIDDLSVTFHRNQISVILGHNGAGKTTTMNILTGIFPPTLGDIFINGYSIQKETKKARESIGFCPQHNVLFDDLTVEEHLNYFAVIKKAKNFEHEIDDLLSQFNLAQKRHCLVKDLSGGMKRKLSMANAMVGGSRLLILDEPTAGMDPQARREVWSILQRARKTRTILLTTHYMEEADILGDRITFLSHGRLKCVGSPMFLKKKFNTGYKMRIEKTPRGDHVPALMATVTNQLADAVIEANMDQELLVNLGFPPMQALVDLFHHLEDNKPEYGIANLGVSVTTMEDVFLAVGSADEDTGQRTTSLAASSSSVVSSTLSVMNTSTFSLTSARVDTNEPFPQFPPMRGIALVQQQFVALFLKRFHTIKRQWWMPLLVFILPVLLTLVFCFLDEWVYRYQTQKTLTYSMNGIYGATNGWFSSSVEGNYTSIFDAIEIAMRDENVADTVIPEQNFSSYLLKKAQDDPLGYKISMMMGVHERTENLTLWVNDQPYHAAASALVILQRALLKRATGIEIDIQVATHPRDSSDAQLQSLQKLVWVRFVAVFPVSLATAFLTCSIILNPIQENISKAKLVQLMSGVSRVVYFGASFVFDAILLTLSSLVMLTVILIYNPLDSFTIFNDTWEAVLLIFLMYAYAMTPLSYMASYMFNKPATGFMYLLVFNVVAGSIIVVVMAMLDSLSLLPGNPFKLDIDAVDIFLHLLNYVPSFSVVWGFSNIHVNGLARDFCRDNRKIMETMCKDPNFSPFITPCCHACPTEQPHGENYTYCFEHTSALALYKREGAGLQLLALFSTGTTLFIILLLMECNTQRLLQLISSKIRRRRFSLPTLRGDSVSAQVETEDQDVHQERLDTTELVRSGLLANSDQALVVHDLTKVYDDFKAVNHISFRVKSEECFGLLGVNGAGKTTTFGMLTGDLLCSDGNAYIRDSSIRGSLTKFQRNIGYCPQSDALIDRMTGREMLHLFCALRGIPRCHIDYVTAFIIEMADLRAHADKTIDSCSIDNSPICRAFVFKPRSSSSRMCIMVNGQFRCIGSTQHLKSKFGEGFTVQIKLRAGQEHQASRVVKLLEHSFPGHVQLHDHHQSSLHFHVTNPLLRWDVLFQRVADIDRKIGFEDAFVSDTTLEQIFISFAKTQRDPERMVTGPVTA</sequence>
<dbReference type="STRING" id="418985.A0A1V9WY30"/>
<dbReference type="InterPro" id="IPR003593">
    <property type="entry name" value="AAA+_ATPase"/>
</dbReference>